<dbReference type="SMART" id="SM00321">
    <property type="entry name" value="WSC"/>
    <property type="match status" value="3"/>
</dbReference>
<evidence type="ECO:0000256" key="4">
    <source>
        <dbReference type="ARBA" id="ARBA00022989"/>
    </source>
</evidence>
<keyword evidence="4" id="KW-1133">Transmembrane helix</keyword>
<dbReference type="GO" id="GO:0005886">
    <property type="term" value="C:plasma membrane"/>
    <property type="evidence" value="ECO:0007669"/>
    <property type="project" value="TreeGrafter"/>
</dbReference>
<dbReference type="InterPro" id="IPR002889">
    <property type="entry name" value="WSC_carb-bd"/>
</dbReference>
<feature type="domain" description="WSC" evidence="7">
    <location>
        <begin position="71"/>
        <end position="161"/>
    </location>
</feature>
<dbReference type="eggNOG" id="KOG4157">
    <property type="taxonomic scope" value="Eukaryota"/>
</dbReference>
<dbReference type="OrthoDB" id="10043391at2759"/>
<evidence type="ECO:0000256" key="2">
    <source>
        <dbReference type="ARBA" id="ARBA00022692"/>
    </source>
</evidence>
<protein>
    <recommendedName>
        <fullName evidence="7">WSC domain-containing protein</fullName>
    </recommendedName>
</protein>
<dbReference type="PANTHER" id="PTHR24269">
    <property type="entry name" value="KREMEN PROTEIN"/>
    <property type="match status" value="1"/>
</dbReference>
<evidence type="ECO:0000259" key="7">
    <source>
        <dbReference type="PROSITE" id="PS51212"/>
    </source>
</evidence>
<sequence length="248" mass="26958">MTTAVCEGLCANYAYYGTQYGTECWCDEGTADYAQNGLAVCDYECAGSTDGEFCGGFDAMSIRQHEVDTNPDNYLGCFSDPADNRIFELVTSSDDMTEEVCSGHCSAYPYYGTQYSTECWCGDGETAYDTNGASEECVMPCAGDASEICGGPYSMSVYQNDVEIPVDPAYRGCYSDPGTNRVFVQDASSDEMTADQCATQCADSAFYGTQYSSQCWCGDINAPYSVNGEEFHLRYDRRGTSQTLGAIH</sequence>
<keyword evidence="5" id="KW-0472">Membrane</keyword>
<comment type="subcellular location">
    <subcellularLocation>
        <location evidence="1">Membrane</location>
        <topology evidence="1">Single-pass membrane protein</topology>
    </subcellularLocation>
</comment>
<evidence type="ECO:0000313" key="8">
    <source>
        <dbReference type="EMBL" id="CBJ33727.1"/>
    </source>
</evidence>
<evidence type="ECO:0000256" key="6">
    <source>
        <dbReference type="ARBA" id="ARBA00023180"/>
    </source>
</evidence>
<evidence type="ECO:0000256" key="5">
    <source>
        <dbReference type="ARBA" id="ARBA00023136"/>
    </source>
</evidence>
<dbReference type="EMBL" id="FN649760">
    <property type="protein sequence ID" value="CBJ33727.1"/>
    <property type="molecule type" value="Genomic_DNA"/>
</dbReference>
<evidence type="ECO:0000256" key="3">
    <source>
        <dbReference type="ARBA" id="ARBA00022729"/>
    </source>
</evidence>
<dbReference type="PROSITE" id="PS51212">
    <property type="entry name" value="WSC"/>
    <property type="match status" value="2"/>
</dbReference>
<keyword evidence="3" id="KW-0732">Signal</keyword>
<accession>D7G4P0</accession>
<dbReference type="Proteomes" id="UP000002630">
    <property type="component" value="Unassembled WGS sequence"/>
</dbReference>
<organism evidence="8 9">
    <name type="scientific">Ectocarpus siliculosus</name>
    <name type="common">Brown alga</name>
    <name type="synonym">Conferva siliculosa</name>
    <dbReference type="NCBI Taxonomy" id="2880"/>
    <lineage>
        <taxon>Eukaryota</taxon>
        <taxon>Sar</taxon>
        <taxon>Stramenopiles</taxon>
        <taxon>Ochrophyta</taxon>
        <taxon>PX clade</taxon>
        <taxon>Phaeophyceae</taxon>
        <taxon>Ectocarpales</taxon>
        <taxon>Ectocarpaceae</taxon>
        <taxon>Ectocarpus</taxon>
    </lineage>
</organism>
<dbReference type="InParanoid" id="D7G4P0"/>
<gene>
    <name evidence="8" type="ORF">Esi_0572_0004</name>
</gene>
<dbReference type="STRING" id="2880.D7G4P0"/>
<keyword evidence="9" id="KW-1185">Reference proteome</keyword>
<dbReference type="PANTHER" id="PTHR24269:SF16">
    <property type="entry name" value="PROTEIN SLG1"/>
    <property type="match status" value="1"/>
</dbReference>
<dbReference type="AlphaFoldDB" id="D7G4P0"/>
<keyword evidence="6" id="KW-0325">Glycoprotein</keyword>
<feature type="domain" description="WSC" evidence="7">
    <location>
        <begin position="1"/>
        <end position="66"/>
    </location>
</feature>
<evidence type="ECO:0000256" key="1">
    <source>
        <dbReference type="ARBA" id="ARBA00004167"/>
    </source>
</evidence>
<proteinExistence type="predicted"/>
<dbReference type="Pfam" id="PF01822">
    <property type="entry name" value="WSC"/>
    <property type="match status" value="3"/>
</dbReference>
<evidence type="ECO:0000313" key="9">
    <source>
        <dbReference type="Proteomes" id="UP000002630"/>
    </source>
</evidence>
<name>D7G4P0_ECTSI</name>
<keyword evidence="2" id="KW-0812">Transmembrane</keyword>
<reference evidence="8 9" key="1">
    <citation type="journal article" date="2010" name="Nature">
        <title>The Ectocarpus genome and the independent evolution of multicellularity in brown algae.</title>
        <authorList>
            <person name="Cock J.M."/>
            <person name="Sterck L."/>
            <person name="Rouze P."/>
            <person name="Scornet D."/>
            <person name="Allen A.E."/>
            <person name="Amoutzias G."/>
            <person name="Anthouard V."/>
            <person name="Artiguenave F."/>
            <person name="Aury J.M."/>
            <person name="Badger J.H."/>
            <person name="Beszteri B."/>
            <person name="Billiau K."/>
            <person name="Bonnet E."/>
            <person name="Bothwell J.H."/>
            <person name="Bowler C."/>
            <person name="Boyen C."/>
            <person name="Brownlee C."/>
            <person name="Carrano C.J."/>
            <person name="Charrier B."/>
            <person name="Cho G.Y."/>
            <person name="Coelho S.M."/>
            <person name="Collen J."/>
            <person name="Corre E."/>
            <person name="Da Silva C."/>
            <person name="Delage L."/>
            <person name="Delaroque N."/>
            <person name="Dittami S.M."/>
            <person name="Doulbeau S."/>
            <person name="Elias M."/>
            <person name="Farnham G."/>
            <person name="Gachon C.M."/>
            <person name="Gschloessl B."/>
            <person name="Heesch S."/>
            <person name="Jabbari K."/>
            <person name="Jubin C."/>
            <person name="Kawai H."/>
            <person name="Kimura K."/>
            <person name="Kloareg B."/>
            <person name="Kupper F.C."/>
            <person name="Lang D."/>
            <person name="Le Bail A."/>
            <person name="Leblanc C."/>
            <person name="Lerouge P."/>
            <person name="Lohr M."/>
            <person name="Lopez P.J."/>
            <person name="Martens C."/>
            <person name="Maumus F."/>
            <person name="Michel G."/>
            <person name="Miranda-Saavedra D."/>
            <person name="Morales J."/>
            <person name="Moreau H."/>
            <person name="Motomura T."/>
            <person name="Nagasato C."/>
            <person name="Napoli C.A."/>
            <person name="Nelson D.R."/>
            <person name="Nyvall-Collen P."/>
            <person name="Peters A.F."/>
            <person name="Pommier C."/>
            <person name="Potin P."/>
            <person name="Poulain J."/>
            <person name="Quesneville H."/>
            <person name="Read B."/>
            <person name="Rensing S.A."/>
            <person name="Ritter A."/>
            <person name="Rousvoal S."/>
            <person name="Samanta M."/>
            <person name="Samson G."/>
            <person name="Schroeder D.C."/>
            <person name="Segurens B."/>
            <person name="Strittmatter M."/>
            <person name="Tonon T."/>
            <person name="Tregear J.W."/>
            <person name="Valentin K."/>
            <person name="von Dassow P."/>
            <person name="Yamagishi T."/>
            <person name="Van de Peer Y."/>
            <person name="Wincker P."/>
        </authorList>
    </citation>
    <scope>NUCLEOTIDE SEQUENCE [LARGE SCALE GENOMIC DNA]</scope>
    <source>
        <strain evidence="9">Ec32 / CCAP1310/4</strain>
    </source>
</reference>
<dbReference type="InterPro" id="IPR051836">
    <property type="entry name" value="Kremen_rcpt"/>
</dbReference>